<evidence type="ECO:0000313" key="5">
    <source>
        <dbReference type="Proteomes" id="UP000623467"/>
    </source>
</evidence>
<dbReference type="Proteomes" id="UP000623467">
    <property type="component" value="Unassembled WGS sequence"/>
</dbReference>
<reference evidence="4" key="1">
    <citation type="submission" date="2020-05" db="EMBL/GenBank/DDBJ databases">
        <title>Mycena genomes resolve the evolution of fungal bioluminescence.</title>
        <authorList>
            <person name="Tsai I.J."/>
        </authorList>
    </citation>
    <scope>NUCLEOTIDE SEQUENCE</scope>
    <source>
        <strain evidence="4">160909Yilan</strain>
    </source>
</reference>
<gene>
    <name evidence="4" type="ORF">MSAN_01962900</name>
</gene>
<dbReference type="Pfam" id="PF18803">
    <property type="entry name" value="CxC2"/>
    <property type="match status" value="1"/>
</dbReference>
<dbReference type="PANTHER" id="PTHR33104:SF2">
    <property type="entry name" value="CXC3 LIKE CYSTEINE CLUSTER DOMAIN-CONTAINING PROTEIN"/>
    <property type="match status" value="1"/>
</dbReference>
<evidence type="ECO:0000259" key="3">
    <source>
        <dbReference type="Pfam" id="PF18803"/>
    </source>
</evidence>
<dbReference type="InterPro" id="IPR041457">
    <property type="entry name" value="CxC2_KDZ-assoc"/>
</dbReference>
<sequence>MGSYVLYYTSTPARGASQHQSLLSTSRFLTLFRSLTLRRSRQYARQTRAWKKASTRGASGTAHEHTFFVDDLEGPVNDPIPAFNLRRRSSACAMTLFVPGDDPAPMPLPDLREFSINSERYQLGIFDNAEPLDFPPSEPPPRIVKPSDPSLRSGARNGMLISPHSCAATAPEMMDYPAPSVAPPATRLSLTFAAKHGENPLHRIEKWHCVVREDRENPSFRNEKWHSGFFVRTSLATLGLRVQLGHRPHERAPRRAGSDGVRDSAHEWHPRGARRLLRLRRAQDAGSPEIQLLRAGWFPATHERPQTCATITVLERFHQDTLQSKMTMYDFYGVLEKLTDNTGIKPPDRYHEWIRMCREFRHLMLLKRGGRAVAYTASGVEGTQQGELAIQCPACPRPDVNLPTGWENASPEDRYVPFTPLFLALDACFRLKRRLVSSELKDPDLGSGWAYMVETQRYREYLRGVTSQKEMNTCSGLAALDHANTKFSRGYSTTGVVMGVCGRHEFVQPNGVGDLQKGERFSNTDYVVASILILKDPRLRKFLTYDIACIWAIHLLERLKKLPPHVRLVIVAALIRFAIPKMHIHSHTLLCQLLYSLSIILGAAQLDAEGIERAWAGIGGVAASTRAMGPGARHDVLDCQWSHWNWQKLVGIVALLRRRLDRAKEELAEQTEALEEFSAQQAARVPEWRRQVLEFEHDPQQPQKTRLTEAQVRLQFTKEEADEAARGVPAVHDVSASSFISAGLDLEEDQRRVRLQAELKKAGTTGMQIDLAAMRTKLNRGIARFRKIQQAYMPVAVQLLGEMDLPPTTLAEDVPLLLPSALTEAQRTRCAGGLEHVEALMRDAQCRTALTRLRNQLHIKSRLLTYKKNHVRHQGANTRSRTIVTRNESKIRLHSEKYQTAWEAMRKLSGGNEELVGWRVLKREDIRCMEDTEDLRKKAKARAAREATRRQKTSEKRAHGMLPAEEDDDMEWEEDGGRGPENQRQISWIWVVAGTEGTDAGLENGLRVEWSKAFARTRRWGEEIRLLEEEYRRVCISFDYEGARWQARAAAVPVGVLGRAEAEGAVAYAVRHVEMYRDLKERAIKTWNEEKLARGKKRARHIPAVVGAMEAEARAERAARIEGGR</sequence>
<evidence type="ECO:0000256" key="2">
    <source>
        <dbReference type="SAM" id="MobiDB-lite"/>
    </source>
</evidence>
<feature type="coiled-coil region" evidence="1">
    <location>
        <begin position="653"/>
        <end position="680"/>
    </location>
</feature>
<dbReference type="Pfam" id="PF18758">
    <property type="entry name" value="KDZ"/>
    <property type="match status" value="1"/>
</dbReference>
<dbReference type="EMBL" id="JACAZH010000022">
    <property type="protein sequence ID" value="KAF7343819.1"/>
    <property type="molecule type" value="Genomic_DNA"/>
</dbReference>
<dbReference type="AlphaFoldDB" id="A0A8H6XNX3"/>
<organism evidence="4 5">
    <name type="scientific">Mycena sanguinolenta</name>
    <dbReference type="NCBI Taxonomy" id="230812"/>
    <lineage>
        <taxon>Eukaryota</taxon>
        <taxon>Fungi</taxon>
        <taxon>Dikarya</taxon>
        <taxon>Basidiomycota</taxon>
        <taxon>Agaricomycotina</taxon>
        <taxon>Agaricomycetes</taxon>
        <taxon>Agaricomycetidae</taxon>
        <taxon>Agaricales</taxon>
        <taxon>Marasmiineae</taxon>
        <taxon>Mycenaceae</taxon>
        <taxon>Mycena</taxon>
    </lineage>
</organism>
<name>A0A8H6XNX3_9AGAR</name>
<dbReference type="OrthoDB" id="3214502at2759"/>
<feature type="region of interest" description="Disordered" evidence="2">
    <location>
        <begin position="246"/>
        <end position="267"/>
    </location>
</feature>
<feature type="domain" description="CxC2-like cysteine cluster KDZ transposase-associated" evidence="3">
    <location>
        <begin position="235"/>
        <end position="343"/>
    </location>
</feature>
<feature type="compositionally biased region" description="Basic and acidic residues" evidence="2">
    <location>
        <begin position="250"/>
        <end position="267"/>
    </location>
</feature>
<accession>A0A8H6XNX3</accession>
<evidence type="ECO:0000256" key="1">
    <source>
        <dbReference type="SAM" id="Coils"/>
    </source>
</evidence>
<keyword evidence="1" id="KW-0175">Coiled coil</keyword>
<feature type="region of interest" description="Disordered" evidence="2">
    <location>
        <begin position="941"/>
        <end position="981"/>
    </location>
</feature>
<evidence type="ECO:0000313" key="4">
    <source>
        <dbReference type="EMBL" id="KAF7343819.1"/>
    </source>
</evidence>
<dbReference type="PANTHER" id="PTHR33104">
    <property type="entry name" value="SI:DKEY-29D5.2"/>
    <property type="match status" value="1"/>
</dbReference>
<feature type="compositionally biased region" description="Basic and acidic residues" evidence="2">
    <location>
        <begin position="943"/>
        <end position="958"/>
    </location>
</feature>
<comment type="caution">
    <text evidence="4">The sequence shown here is derived from an EMBL/GenBank/DDBJ whole genome shotgun (WGS) entry which is preliminary data.</text>
</comment>
<protein>
    <submittedName>
        <fullName evidence="4">CxC2 domain-containing protein</fullName>
    </submittedName>
</protein>
<dbReference type="InterPro" id="IPR040521">
    <property type="entry name" value="KDZ"/>
</dbReference>
<feature type="compositionally biased region" description="Acidic residues" evidence="2">
    <location>
        <begin position="964"/>
        <end position="974"/>
    </location>
</feature>
<keyword evidence="5" id="KW-1185">Reference proteome</keyword>
<proteinExistence type="predicted"/>